<reference evidence="2" key="1">
    <citation type="submission" date="2018-05" db="EMBL/GenBank/DDBJ databases">
        <authorList>
            <person name="Lanie J.A."/>
            <person name="Ng W.-L."/>
            <person name="Kazmierczak K.M."/>
            <person name="Andrzejewski T.M."/>
            <person name="Davidsen T.M."/>
            <person name="Wayne K.J."/>
            <person name="Tettelin H."/>
            <person name="Glass J.I."/>
            <person name="Rusch D."/>
            <person name="Podicherti R."/>
            <person name="Tsui H.-C.T."/>
            <person name="Winkler M.E."/>
        </authorList>
    </citation>
    <scope>NUCLEOTIDE SEQUENCE</scope>
</reference>
<feature type="non-terminal residue" evidence="2">
    <location>
        <position position="1"/>
    </location>
</feature>
<feature type="non-terminal residue" evidence="2">
    <location>
        <position position="57"/>
    </location>
</feature>
<proteinExistence type="predicted"/>
<dbReference type="GO" id="GO:0015986">
    <property type="term" value="P:proton motive force-driven ATP synthesis"/>
    <property type="evidence" value="ECO:0007669"/>
    <property type="project" value="InterPro"/>
</dbReference>
<gene>
    <name evidence="2" type="ORF">METZ01_LOCUS130617</name>
</gene>
<dbReference type="EMBL" id="UINC01018499">
    <property type="protein sequence ID" value="SVA77763.1"/>
    <property type="molecule type" value="Genomic_DNA"/>
</dbReference>
<dbReference type="SUPFAM" id="SSF51344">
    <property type="entry name" value="Epsilon subunit of F1F0-ATP synthase N-terminal domain"/>
    <property type="match status" value="1"/>
</dbReference>
<sequence>VNYVRCPGLDGSFGLMANHREGIIALTVGEIKVTREGKSEFLATSGGFAEIMKDNVK</sequence>
<dbReference type="Pfam" id="PF02823">
    <property type="entry name" value="ATP-synt_DE_N"/>
    <property type="match status" value="1"/>
</dbReference>
<protein>
    <recommendedName>
        <fullName evidence="1">ATP synthase F1 complex delta/epsilon subunit N-terminal domain-containing protein</fullName>
    </recommendedName>
</protein>
<feature type="domain" description="ATP synthase F1 complex delta/epsilon subunit N-terminal" evidence="1">
    <location>
        <begin position="1"/>
        <end position="57"/>
    </location>
</feature>
<dbReference type="InterPro" id="IPR036771">
    <property type="entry name" value="ATPsynth_dsu/esu_N"/>
</dbReference>
<accession>A0A381YMJ9</accession>
<dbReference type="InterPro" id="IPR020546">
    <property type="entry name" value="ATP_synth_F1_dsu/esu_N"/>
</dbReference>
<name>A0A381YMJ9_9ZZZZ</name>
<organism evidence="2">
    <name type="scientific">marine metagenome</name>
    <dbReference type="NCBI Taxonomy" id="408172"/>
    <lineage>
        <taxon>unclassified sequences</taxon>
        <taxon>metagenomes</taxon>
        <taxon>ecological metagenomes</taxon>
    </lineage>
</organism>
<dbReference type="AlphaFoldDB" id="A0A381YMJ9"/>
<evidence type="ECO:0000259" key="1">
    <source>
        <dbReference type="Pfam" id="PF02823"/>
    </source>
</evidence>
<evidence type="ECO:0000313" key="2">
    <source>
        <dbReference type="EMBL" id="SVA77763.1"/>
    </source>
</evidence>
<dbReference type="Gene3D" id="2.60.15.10">
    <property type="entry name" value="F0F1 ATP synthase delta/epsilon subunit, N-terminal"/>
    <property type="match status" value="1"/>
</dbReference>